<dbReference type="WBParaSite" id="Hba_05862">
    <property type="protein sequence ID" value="Hba_05862"/>
    <property type="gene ID" value="Hba_05862"/>
</dbReference>
<dbReference type="AlphaFoldDB" id="A0A1I7WL62"/>
<name>A0A1I7WL62_HETBA</name>
<proteinExistence type="predicted"/>
<evidence type="ECO:0000313" key="1">
    <source>
        <dbReference type="Proteomes" id="UP000095283"/>
    </source>
</evidence>
<sequence>MNFGVPYLKKLMLSKSSSFTSFFHTANVYL</sequence>
<keyword evidence="1" id="KW-1185">Reference proteome</keyword>
<protein>
    <submittedName>
        <fullName evidence="2">Uncharacterized protein</fullName>
    </submittedName>
</protein>
<dbReference type="Proteomes" id="UP000095283">
    <property type="component" value="Unplaced"/>
</dbReference>
<evidence type="ECO:0000313" key="2">
    <source>
        <dbReference type="WBParaSite" id="Hba_05862"/>
    </source>
</evidence>
<accession>A0A1I7WL62</accession>
<organism evidence="1 2">
    <name type="scientific">Heterorhabditis bacteriophora</name>
    <name type="common">Entomopathogenic nematode worm</name>
    <dbReference type="NCBI Taxonomy" id="37862"/>
    <lineage>
        <taxon>Eukaryota</taxon>
        <taxon>Metazoa</taxon>
        <taxon>Ecdysozoa</taxon>
        <taxon>Nematoda</taxon>
        <taxon>Chromadorea</taxon>
        <taxon>Rhabditida</taxon>
        <taxon>Rhabditina</taxon>
        <taxon>Rhabditomorpha</taxon>
        <taxon>Strongyloidea</taxon>
        <taxon>Heterorhabditidae</taxon>
        <taxon>Heterorhabditis</taxon>
    </lineage>
</organism>
<reference evidence="2" key="1">
    <citation type="submission" date="2016-11" db="UniProtKB">
        <authorList>
            <consortium name="WormBaseParasite"/>
        </authorList>
    </citation>
    <scope>IDENTIFICATION</scope>
</reference>